<feature type="region of interest" description="Disordered" evidence="11">
    <location>
        <begin position="230"/>
        <end position="271"/>
    </location>
</feature>
<keyword evidence="4" id="KW-0677">Repeat</keyword>
<evidence type="ECO:0000313" key="14">
    <source>
        <dbReference type="RefSeq" id="XP_045554709.1"/>
    </source>
</evidence>
<feature type="compositionally biased region" description="Low complexity" evidence="11">
    <location>
        <begin position="260"/>
        <end position="271"/>
    </location>
</feature>
<dbReference type="InterPro" id="IPR036236">
    <property type="entry name" value="Znf_C2H2_sf"/>
</dbReference>
<keyword evidence="3" id="KW-0479">Metal-binding</keyword>
<dbReference type="PANTHER" id="PTHR23067">
    <property type="entry name" value="DOUBLE-STRANDED RNA-BINDING ZINC FINGER PROTEIN"/>
    <property type="match status" value="1"/>
</dbReference>
<sequence>MVTCPSRARQPPEKTSLQSSGMKRPRSPTQLLQKGSGGGHGGGVCLPFNLCGELLQEPEEGHPDGPQQKKRLLYSLCEVCNLQLNSAAQAQVHYNGRSHLRRVKQLNNGELPPSTGSGTSPAPAGTLTCSSTGSAFHSNCLPALVRTPPVMMQSTLDMKSFMSFPVDTPSAVGLFPNFNTMDPVQKAVINHTFGVSIAPKRKQVISCNICQLRFNSDSQADAHYKGSKHAKKLKAQETPKHKTLKNNSTPSQDRGKRFISSTTTSSFSSSSSSSIAVTACSSEQPGLYPNNLYTMASSKSFFPAAGLALAPSSILCKPLCEPTPASPAPEMPKPTLTKPTPVPAVPAAPAPYKHSDESEEEKAKKLLYCSLCKVAVNSLSQLEAHNTGSKHKTMLEARDGAGPIKAYPRPGTKLKVQATITKGSGLQNKTFHCEICDVHVNSEIQLKQHISSRRHKDRVAGKPLKPKYSPYSKQKHSTATTTLEAKLAFQKDLVKPLSQSFLSSPFIPTTIPSISLHPRPNTSVFQKTALQPSFLRAAPGPIRPTGGSILFAPY</sequence>
<dbReference type="AlphaFoldDB" id="A0A1S3MUJ4"/>
<protein>
    <recommendedName>
        <fullName evidence="9">Zinc finger protein 385B</fullName>
    </recommendedName>
    <alternativeName>
        <fullName evidence="10">Zinc finger protein 533</fullName>
    </alternativeName>
</protein>
<feature type="compositionally biased region" description="Low complexity" evidence="11">
    <location>
        <begin position="112"/>
        <end position="126"/>
    </location>
</feature>
<keyword evidence="5" id="KW-0863">Zinc-finger</keyword>
<dbReference type="PANTHER" id="PTHR23067:SF8">
    <property type="entry name" value="ZINC FINGER PROTEIN 385B"/>
    <property type="match status" value="1"/>
</dbReference>
<dbReference type="FunFam" id="3.30.160.60:FF:000276">
    <property type="entry name" value="zinc finger protein 385A isoform X3"/>
    <property type="match status" value="1"/>
</dbReference>
<dbReference type="FunFam" id="3.30.160.60:FF:000779">
    <property type="entry name" value="zinc finger protein 385B isoform X1"/>
    <property type="match status" value="1"/>
</dbReference>
<dbReference type="PROSITE" id="PS00028">
    <property type="entry name" value="ZINC_FINGER_C2H2_1"/>
    <property type="match status" value="2"/>
</dbReference>
<feature type="compositionally biased region" description="Polar residues" evidence="11">
    <location>
        <begin position="13"/>
        <end position="33"/>
    </location>
</feature>
<feature type="domain" description="C2H2-type" evidence="12">
    <location>
        <begin position="433"/>
        <end position="455"/>
    </location>
</feature>
<accession>A0A1S3MUJ4</accession>
<dbReference type="InterPro" id="IPR051845">
    <property type="entry name" value="Znf385"/>
</dbReference>
<evidence type="ECO:0000256" key="9">
    <source>
        <dbReference type="ARBA" id="ARBA00072583"/>
    </source>
</evidence>
<evidence type="ECO:0000313" key="13">
    <source>
        <dbReference type="Proteomes" id="UP001652741"/>
    </source>
</evidence>
<dbReference type="FunFam" id="3.30.160.60:FF:000121">
    <property type="entry name" value="zinc finger protein 385B isoform X1"/>
    <property type="match status" value="1"/>
</dbReference>
<dbReference type="Proteomes" id="UP001652741">
    <property type="component" value="Chromosome ssa17"/>
</dbReference>
<dbReference type="GO" id="GO:0006915">
    <property type="term" value="P:apoptotic process"/>
    <property type="evidence" value="ECO:0007669"/>
    <property type="project" value="UniProtKB-KW"/>
</dbReference>
<evidence type="ECO:0000256" key="10">
    <source>
        <dbReference type="ARBA" id="ARBA00078494"/>
    </source>
</evidence>
<evidence type="ECO:0000256" key="6">
    <source>
        <dbReference type="ARBA" id="ARBA00022833"/>
    </source>
</evidence>
<dbReference type="GO" id="GO:0005634">
    <property type="term" value="C:nucleus"/>
    <property type="evidence" value="ECO:0007669"/>
    <property type="project" value="UniProtKB-SubCell"/>
</dbReference>
<dbReference type="RefSeq" id="XP_045554709.1">
    <property type="nucleotide sequence ID" value="XM_045698753.1"/>
</dbReference>
<gene>
    <name evidence="14" type="primary">LOC106575132</name>
</gene>
<dbReference type="GeneID" id="106575132"/>
<evidence type="ECO:0000256" key="11">
    <source>
        <dbReference type="SAM" id="MobiDB-lite"/>
    </source>
</evidence>
<dbReference type="SUPFAM" id="SSF57667">
    <property type="entry name" value="beta-beta-alpha zinc fingers"/>
    <property type="match status" value="4"/>
</dbReference>
<keyword evidence="2" id="KW-0053">Apoptosis</keyword>
<feature type="compositionally biased region" description="Pro residues" evidence="11">
    <location>
        <begin position="340"/>
        <end position="349"/>
    </location>
</feature>
<name>A0A1S3MUJ4_SALSA</name>
<evidence type="ECO:0000259" key="12">
    <source>
        <dbReference type="PROSITE" id="PS00028"/>
    </source>
</evidence>
<keyword evidence="6" id="KW-0862">Zinc</keyword>
<feature type="compositionally biased region" description="Low complexity" evidence="11">
    <location>
        <begin position="462"/>
        <end position="472"/>
    </location>
</feature>
<reference evidence="14" key="1">
    <citation type="submission" date="2025-08" db="UniProtKB">
        <authorList>
            <consortium name="RefSeq"/>
        </authorList>
    </citation>
    <scope>IDENTIFICATION</scope>
</reference>
<organism evidence="13 14">
    <name type="scientific">Salmo salar</name>
    <name type="common">Atlantic salmon</name>
    <dbReference type="NCBI Taxonomy" id="8030"/>
    <lineage>
        <taxon>Eukaryota</taxon>
        <taxon>Metazoa</taxon>
        <taxon>Chordata</taxon>
        <taxon>Craniata</taxon>
        <taxon>Vertebrata</taxon>
        <taxon>Euteleostomi</taxon>
        <taxon>Actinopterygii</taxon>
        <taxon>Neopterygii</taxon>
        <taxon>Teleostei</taxon>
        <taxon>Protacanthopterygii</taxon>
        <taxon>Salmoniformes</taxon>
        <taxon>Salmonidae</taxon>
        <taxon>Salmoninae</taxon>
        <taxon>Salmo</taxon>
    </lineage>
</organism>
<evidence type="ECO:0000256" key="3">
    <source>
        <dbReference type="ARBA" id="ARBA00022723"/>
    </source>
</evidence>
<evidence type="ECO:0000256" key="8">
    <source>
        <dbReference type="ARBA" id="ARBA00060301"/>
    </source>
</evidence>
<dbReference type="GO" id="GO:0008270">
    <property type="term" value="F:zinc ion binding"/>
    <property type="evidence" value="ECO:0007669"/>
    <property type="project" value="UniProtKB-KW"/>
</dbReference>
<dbReference type="GO" id="GO:0003676">
    <property type="term" value="F:nucleic acid binding"/>
    <property type="evidence" value="ECO:0007669"/>
    <property type="project" value="InterPro"/>
</dbReference>
<dbReference type="InterPro" id="IPR013087">
    <property type="entry name" value="Znf_C2H2_type"/>
</dbReference>
<proteinExistence type="predicted"/>
<evidence type="ECO:0000256" key="1">
    <source>
        <dbReference type="ARBA" id="ARBA00004123"/>
    </source>
</evidence>
<dbReference type="SMART" id="SM00355">
    <property type="entry name" value="ZnF_C2H2"/>
    <property type="match status" value="4"/>
</dbReference>
<feature type="region of interest" description="Disordered" evidence="11">
    <location>
        <begin position="324"/>
        <end position="356"/>
    </location>
</feature>
<comment type="function">
    <text evidence="8">May play a role in p53/TP53-mediated apoptosis.</text>
</comment>
<feature type="region of interest" description="Disordered" evidence="11">
    <location>
        <begin position="1"/>
        <end position="39"/>
    </location>
</feature>
<evidence type="ECO:0000256" key="4">
    <source>
        <dbReference type="ARBA" id="ARBA00022737"/>
    </source>
</evidence>
<feature type="region of interest" description="Disordered" evidence="11">
    <location>
        <begin position="449"/>
        <end position="476"/>
    </location>
</feature>
<dbReference type="SMART" id="SM00451">
    <property type="entry name" value="ZnF_U1"/>
    <property type="match status" value="4"/>
</dbReference>
<dbReference type="GeneTree" id="ENSGT00940000155611"/>
<evidence type="ECO:0000256" key="5">
    <source>
        <dbReference type="ARBA" id="ARBA00022771"/>
    </source>
</evidence>
<dbReference type="Gene3D" id="3.30.160.60">
    <property type="entry name" value="Classic Zinc Finger"/>
    <property type="match status" value="4"/>
</dbReference>
<dbReference type="Pfam" id="PF12874">
    <property type="entry name" value="zf-met"/>
    <property type="match status" value="4"/>
</dbReference>
<feature type="region of interest" description="Disordered" evidence="11">
    <location>
        <begin position="107"/>
        <end position="126"/>
    </location>
</feature>
<dbReference type="InterPro" id="IPR003604">
    <property type="entry name" value="Matrin/U1-like-C_Znf_C2H2"/>
</dbReference>
<evidence type="ECO:0000256" key="7">
    <source>
        <dbReference type="ARBA" id="ARBA00023242"/>
    </source>
</evidence>
<evidence type="ECO:0000256" key="2">
    <source>
        <dbReference type="ARBA" id="ARBA00022703"/>
    </source>
</evidence>
<keyword evidence="13" id="KW-1185">Reference proteome</keyword>
<keyword evidence="7" id="KW-0539">Nucleus</keyword>
<feature type="domain" description="C2H2-type" evidence="12">
    <location>
        <begin position="207"/>
        <end position="229"/>
    </location>
</feature>
<comment type="subcellular location">
    <subcellularLocation>
        <location evidence="1">Nucleus</location>
    </subcellularLocation>
</comment>